<feature type="compositionally biased region" description="Low complexity" evidence="5">
    <location>
        <begin position="451"/>
        <end position="462"/>
    </location>
</feature>
<dbReference type="CDD" id="cd23159">
    <property type="entry name" value="Prefoldin_URI1"/>
    <property type="match status" value="1"/>
</dbReference>
<dbReference type="OMA" id="IMTERMI"/>
<feature type="region of interest" description="Disordered" evidence="5">
    <location>
        <begin position="512"/>
        <end position="546"/>
    </location>
</feature>
<feature type="compositionally biased region" description="Low complexity" evidence="5">
    <location>
        <begin position="185"/>
        <end position="194"/>
    </location>
</feature>
<feature type="region of interest" description="Disordered" evidence="5">
    <location>
        <begin position="290"/>
        <end position="343"/>
    </location>
</feature>
<evidence type="ECO:0000256" key="2">
    <source>
        <dbReference type="ARBA" id="ARBA00023242"/>
    </source>
</evidence>
<dbReference type="Gene3D" id="1.10.287.370">
    <property type="match status" value="1"/>
</dbReference>
<dbReference type="GeneID" id="26901648"/>
<evidence type="ECO:0000313" key="6">
    <source>
        <dbReference type="EMBL" id="KPA84901.1"/>
    </source>
</evidence>
<evidence type="ECO:0000256" key="5">
    <source>
        <dbReference type="SAM" id="MobiDB-lite"/>
    </source>
</evidence>
<name>A0A0N0VH19_LEPPY</name>
<feature type="region of interest" description="Disordered" evidence="5">
    <location>
        <begin position="159"/>
        <end position="218"/>
    </location>
</feature>
<dbReference type="Pfam" id="PF02996">
    <property type="entry name" value="Prefoldin"/>
    <property type="match status" value="1"/>
</dbReference>
<accession>A0A0N0VH19</accession>
<feature type="compositionally biased region" description="Low complexity" evidence="5">
    <location>
        <begin position="395"/>
        <end position="431"/>
    </location>
</feature>
<keyword evidence="7" id="KW-1185">Reference proteome</keyword>
<dbReference type="AlphaFoldDB" id="A0A0N0VH19"/>
<feature type="compositionally biased region" description="Polar residues" evidence="5">
    <location>
        <begin position="463"/>
        <end position="475"/>
    </location>
</feature>
<feature type="compositionally biased region" description="Low complexity" evidence="5">
    <location>
        <begin position="303"/>
        <end position="324"/>
    </location>
</feature>
<dbReference type="VEuPathDB" id="TriTrypDB:LpyrH10_02_3270"/>
<feature type="compositionally biased region" description="Basic and acidic residues" evidence="5">
    <location>
        <begin position="440"/>
        <end position="450"/>
    </location>
</feature>
<dbReference type="PANTHER" id="PTHR15111">
    <property type="entry name" value="RNA POLYMERASE II SUBUNIT 5-MEDIATING PROTEIN NNX3"/>
    <property type="match status" value="1"/>
</dbReference>
<comment type="caution">
    <text evidence="6">The sequence shown here is derived from an EMBL/GenBank/DDBJ whole genome shotgun (WGS) entry which is preliminary data.</text>
</comment>
<feature type="region of interest" description="Disordered" evidence="5">
    <location>
        <begin position="383"/>
        <end position="493"/>
    </location>
</feature>
<feature type="compositionally biased region" description="Low complexity" evidence="5">
    <location>
        <begin position="160"/>
        <end position="174"/>
    </location>
</feature>
<evidence type="ECO:0000313" key="7">
    <source>
        <dbReference type="Proteomes" id="UP000037923"/>
    </source>
</evidence>
<reference evidence="6 7" key="1">
    <citation type="submission" date="2015-07" db="EMBL/GenBank/DDBJ databases">
        <title>High-quality genome of monoxenous trypanosomatid Leptomonas pyrrhocoris.</title>
        <authorList>
            <person name="Flegontov P."/>
            <person name="Butenko A."/>
            <person name="Firsov S."/>
            <person name="Vlcek C."/>
            <person name="Logacheva M.D."/>
            <person name="Field M."/>
            <person name="Filatov D."/>
            <person name="Flegontova O."/>
            <person name="Gerasimov E."/>
            <person name="Jackson A.P."/>
            <person name="Kelly S."/>
            <person name="Opperdoes F."/>
            <person name="O'Reilly A."/>
            <person name="Votypka J."/>
            <person name="Yurchenko V."/>
            <person name="Lukes J."/>
        </authorList>
    </citation>
    <scope>NUCLEOTIDE SEQUENCE [LARGE SCALE GENOMIC DNA]</scope>
    <source>
        <strain evidence="6">H10</strain>
    </source>
</reference>
<gene>
    <name evidence="6" type="ORF">ABB37_01353</name>
</gene>
<dbReference type="SUPFAM" id="SSF46579">
    <property type="entry name" value="Prefoldin"/>
    <property type="match status" value="1"/>
</dbReference>
<keyword evidence="2" id="KW-0539">Nucleus</keyword>
<dbReference type="Proteomes" id="UP000037923">
    <property type="component" value="Unassembled WGS sequence"/>
</dbReference>
<comment type="subcellular location">
    <subcellularLocation>
        <location evidence="1">Nucleus</location>
    </subcellularLocation>
</comment>
<dbReference type="InterPro" id="IPR009053">
    <property type="entry name" value="Prefoldin"/>
</dbReference>
<dbReference type="OrthoDB" id="21413at2759"/>
<comment type="similarity">
    <text evidence="3">Belongs to the RNA polymerase II subunit 5-mediating protein family.</text>
</comment>
<protein>
    <submittedName>
        <fullName evidence="6">Uncharacterized protein</fullName>
    </submittedName>
</protein>
<evidence type="ECO:0000256" key="4">
    <source>
        <dbReference type="SAM" id="Coils"/>
    </source>
</evidence>
<dbReference type="EMBL" id="LGTL01000002">
    <property type="protein sequence ID" value="KPA84901.1"/>
    <property type="molecule type" value="Genomic_DNA"/>
</dbReference>
<evidence type="ECO:0000256" key="3">
    <source>
        <dbReference type="ARBA" id="ARBA00038295"/>
    </source>
</evidence>
<organism evidence="6 7">
    <name type="scientific">Leptomonas pyrrhocoris</name>
    <name type="common">Firebug parasite</name>
    <dbReference type="NCBI Taxonomy" id="157538"/>
    <lineage>
        <taxon>Eukaryota</taxon>
        <taxon>Discoba</taxon>
        <taxon>Euglenozoa</taxon>
        <taxon>Kinetoplastea</taxon>
        <taxon>Metakinetoplastina</taxon>
        <taxon>Trypanosomatida</taxon>
        <taxon>Trypanosomatidae</taxon>
        <taxon>Leishmaniinae</taxon>
        <taxon>Leptomonas</taxon>
    </lineage>
</organism>
<dbReference type="InterPro" id="IPR052255">
    <property type="entry name" value="RNA_pol_II_subunit5-mediator"/>
</dbReference>
<dbReference type="PANTHER" id="PTHR15111:SF0">
    <property type="entry name" value="UNCONVENTIONAL PREFOLDIN RPB5 INTERACTOR 1"/>
    <property type="match status" value="1"/>
</dbReference>
<sequence>MSTEEEYTENEVLRGAELYLYLLRQNEEQRERAQSKLREYAALKDTLQVLTERSRRRVLAPVAGGLAYFAAELNATNTIVVLLGDSWFAERSAVQAAEIAGRRLDFLRREVEALRQEDATLRSKQEFFLSEMPEAQDVVVQLLAEKDALHATLVKEVTRPSSASPVSASSSPPAKNNGQRQQERAPATAAAPSAVHVPKESAVQKPPNNPSPVPSSLAEDLDYSSIDAALATFDEQDELTEDELIALEKELGDRLEDDAYVEQIMTERMIQKKERRVRAELGRRQAALAGSKTVFSRTKGAGATATHPTSIAAPPTPSPSALSSDQPAKEAHSSAEQESATITATLPAATTTYRTPGDIGHAASSCTATEAAAADASPPAAVHVDPAVVPPPVLSPSSPQMLSQPPTSIVNATSDSDAPAASPASSTCSSSSRKERHVHFRGDTVSERKGVSAPAAAAVAPSTYANQPELTSSVGAATTEAREEERAPASPSAPFLLRSTYRVADIVEHTDAQLDAAMPPPPLLTSQRQKPKRKSLFMRDLEDDSA</sequence>
<dbReference type="RefSeq" id="XP_015663340.1">
    <property type="nucleotide sequence ID" value="XM_015797820.1"/>
</dbReference>
<dbReference type="GO" id="GO:0003714">
    <property type="term" value="F:transcription corepressor activity"/>
    <property type="evidence" value="ECO:0007669"/>
    <property type="project" value="TreeGrafter"/>
</dbReference>
<keyword evidence="4" id="KW-0175">Coiled coil</keyword>
<evidence type="ECO:0000256" key="1">
    <source>
        <dbReference type="ARBA" id="ARBA00004123"/>
    </source>
</evidence>
<feature type="coiled-coil region" evidence="4">
    <location>
        <begin position="97"/>
        <end position="124"/>
    </location>
</feature>
<dbReference type="GO" id="GO:0019212">
    <property type="term" value="F:phosphatase inhibitor activity"/>
    <property type="evidence" value="ECO:0007669"/>
    <property type="project" value="TreeGrafter"/>
</dbReference>
<feature type="coiled-coil region" evidence="4">
    <location>
        <begin position="23"/>
        <end position="53"/>
    </location>
</feature>
<proteinExistence type="inferred from homology"/>
<dbReference type="InterPro" id="IPR004127">
    <property type="entry name" value="Prefoldin_subunit_alpha"/>
</dbReference>
<dbReference type="GO" id="GO:0005634">
    <property type="term" value="C:nucleus"/>
    <property type="evidence" value="ECO:0007669"/>
    <property type="project" value="UniProtKB-SubCell"/>
</dbReference>
<dbReference type="GO" id="GO:0000122">
    <property type="term" value="P:negative regulation of transcription by RNA polymerase II"/>
    <property type="evidence" value="ECO:0007669"/>
    <property type="project" value="TreeGrafter"/>
</dbReference>
<dbReference type="GO" id="GO:0003682">
    <property type="term" value="F:chromatin binding"/>
    <property type="evidence" value="ECO:0007669"/>
    <property type="project" value="TreeGrafter"/>
</dbReference>